<accession>A0A9P7GFI4</accession>
<dbReference type="Proteomes" id="UP000717328">
    <property type="component" value="Unassembled WGS sequence"/>
</dbReference>
<reference evidence="1" key="2">
    <citation type="submission" date="2021-10" db="EMBL/GenBank/DDBJ databases">
        <title>Phylogenomics reveals ancestral predisposition of the termite-cultivated fungus Termitomyces towards a domesticated lifestyle.</title>
        <authorList>
            <person name="Auxier B."/>
            <person name="Grum-Grzhimaylo A."/>
            <person name="Cardenas M.E."/>
            <person name="Lodge J.D."/>
            <person name="Laessoe T."/>
            <person name="Pedersen O."/>
            <person name="Smith M.E."/>
            <person name="Kuyper T.W."/>
            <person name="Franco-Molano E.A."/>
            <person name="Baroni T.J."/>
            <person name="Aanen D.K."/>
        </authorList>
    </citation>
    <scope>NUCLEOTIDE SEQUENCE</scope>
    <source>
        <strain evidence="1">D49</strain>
    </source>
</reference>
<organism evidence="1 2">
    <name type="scientific">Sphagnurus paluster</name>
    <dbReference type="NCBI Taxonomy" id="117069"/>
    <lineage>
        <taxon>Eukaryota</taxon>
        <taxon>Fungi</taxon>
        <taxon>Dikarya</taxon>
        <taxon>Basidiomycota</taxon>
        <taxon>Agaricomycotina</taxon>
        <taxon>Agaricomycetes</taxon>
        <taxon>Agaricomycetidae</taxon>
        <taxon>Agaricales</taxon>
        <taxon>Tricholomatineae</taxon>
        <taxon>Lyophyllaceae</taxon>
        <taxon>Sphagnurus</taxon>
    </lineage>
</organism>
<dbReference type="AlphaFoldDB" id="A0A9P7GFI4"/>
<evidence type="ECO:0000313" key="2">
    <source>
        <dbReference type="Proteomes" id="UP000717328"/>
    </source>
</evidence>
<evidence type="ECO:0000313" key="1">
    <source>
        <dbReference type="EMBL" id="KAG5649599.1"/>
    </source>
</evidence>
<gene>
    <name evidence="1" type="ORF">H0H81_002911</name>
</gene>
<sequence length="50" mass="5807">FDGKKNLFSFRDYGISSAEYQVPWEEGQPRRPKNVSIKVVFVKKIDVGFV</sequence>
<comment type="caution">
    <text evidence="1">The sequence shown here is derived from an EMBL/GenBank/DDBJ whole genome shotgun (WGS) entry which is preliminary data.</text>
</comment>
<protein>
    <submittedName>
        <fullName evidence="1">Uncharacterized protein</fullName>
    </submittedName>
</protein>
<name>A0A9P7GFI4_9AGAR</name>
<proteinExistence type="predicted"/>
<reference evidence="1" key="1">
    <citation type="submission" date="2021-02" db="EMBL/GenBank/DDBJ databases">
        <authorList>
            <person name="Nieuwenhuis M."/>
            <person name="Van De Peppel L.J.J."/>
        </authorList>
    </citation>
    <scope>NUCLEOTIDE SEQUENCE</scope>
    <source>
        <strain evidence="1">D49</strain>
    </source>
</reference>
<feature type="non-terminal residue" evidence="1">
    <location>
        <position position="50"/>
    </location>
</feature>
<keyword evidence="2" id="KW-1185">Reference proteome</keyword>
<dbReference type="EMBL" id="JABCKI010000845">
    <property type="protein sequence ID" value="KAG5649599.1"/>
    <property type="molecule type" value="Genomic_DNA"/>
</dbReference>